<dbReference type="InterPro" id="IPR015421">
    <property type="entry name" value="PyrdxlP-dep_Trfase_major"/>
</dbReference>
<dbReference type="SUPFAM" id="SSF46785">
    <property type="entry name" value="Winged helix' DNA-binding domain"/>
    <property type="match status" value="1"/>
</dbReference>
<dbReference type="Gene3D" id="3.90.1150.10">
    <property type="entry name" value="Aspartate Aminotransferase, domain 1"/>
    <property type="match status" value="1"/>
</dbReference>
<dbReference type="GO" id="GO:0030170">
    <property type="term" value="F:pyridoxal phosphate binding"/>
    <property type="evidence" value="ECO:0007669"/>
    <property type="project" value="InterPro"/>
</dbReference>
<dbReference type="CDD" id="cd07377">
    <property type="entry name" value="WHTH_GntR"/>
    <property type="match status" value="1"/>
</dbReference>
<evidence type="ECO:0000256" key="5">
    <source>
        <dbReference type="ARBA" id="ARBA00023163"/>
    </source>
</evidence>
<dbReference type="GO" id="GO:0003700">
    <property type="term" value="F:DNA-binding transcription factor activity"/>
    <property type="evidence" value="ECO:0007669"/>
    <property type="project" value="InterPro"/>
</dbReference>
<dbReference type="PROSITE" id="PS50949">
    <property type="entry name" value="HTH_GNTR"/>
    <property type="match status" value="1"/>
</dbReference>
<dbReference type="SMART" id="SM00345">
    <property type="entry name" value="HTH_GNTR"/>
    <property type="match status" value="1"/>
</dbReference>
<evidence type="ECO:0000313" key="8">
    <source>
        <dbReference type="Proteomes" id="UP000245469"/>
    </source>
</evidence>
<comment type="similarity">
    <text evidence="1">In the C-terminal section; belongs to the class-I pyridoxal-phosphate-dependent aminotransferase family.</text>
</comment>
<keyword evidence="3" id="KW-0805">Transcription regulation</keyword>
<feature type="domain" description="HTH gntR-type" evidence="6">
    <location>
        <begin position="4"/>
        <end position="73"/>
    </location>
</feature>
<organism evidence="7 8">
    <name type="scientific">Quadrisphaera granulorum</name>
    <dbReference type="NCBI Taxonomy" id="317664"/>
    <lineage>
        <taxon>Bacteria</taxon>
        <taxon>Bacillati</taxon>
        <taxon>Actinomycetota</taxon>
        <taxon>Actinomycetes</taxon>
        <taxon>Kineosporiales</taxon>
        <taxon>Kineosporiaceae</taxon>
        <taxon>Quadrisphaera</taxon>
    </lineage>
</organism>
<dbReference type="SUPFAM" id="SSF53383">
    <property type="entry name" value="PLP-dependent transferases"/>
    <property type="match status" value="1"/>
</dbReference>
<keyword evidence="8" id="KW-1185">Reference proteome</keyword>
<reference evidence="7 8" key="1">
    <citation type="submission" date="2018-03" db="EMBL/GenBank/DDBJ databases">
        <title>Genomic Encyclopedia of Archaeal and Bacterial Type Strains, Phase II (KMG-II): from individual species to whole genera.</title>
        <authorList>
            <person name="Goeker M."/>
        </authorList>
    </citation>
    <scope>NUCLEOTIDE SEQUENCE [LARGE SCALE GENOMIC DNA]</scope>
    <source>
        <strain evidence="7 8">DSM 44889</strain>
    </source>
</reference>
<evidence type="ECO:0000313" key="7">
    <source>
        <dbReference type="EMBL" id="PWJ45794.1"/>
    </source>
</evidence>
<protein>
    <submittedName>
        <fullName evidence="7">DNA-binding transcriptional MocR family regulator</fullName>
    </submittedName>
</protein>
<evidence type="ECO:0000259" key="6">
    <source>
        <dbReference type="PROSITE" id="PS50949"/>
    </source>
</evidence>
<dbReference type="Pfam" id="PF00155">
    <property type="entry name" value="Aminotran_1_2"/>
    <property type="match status" value="1"/>
</dbReference>
<keyword evidence="5" id="KW-0804">Transcription</keyword>
<dbReference type="Proteomes" id="UP000245469">
    <property type="component" value="Unassembled WGS sequence"/>
</dbReference>
<dbReference type="PANTHER" id="PTHR46577">
    <property type="entry name" value="HTH-TYPE TRANSCRIPTIONAL REGULATORY PROTEIN GABR"/>
    <property type="match status" value="1"/>
</dbReference>
<name>A0A315ZM72_9ACTN</name>
<dbReference type="InterPro" id="IPR051446">
    <property type="entry name" value="HTH_trans_reg/aminotransferase"/>
</dbReference>
<dbReference type="InterPro" id="IPR036388">
    <property type="entry name" value="WH-like_DNA-bd_sf"/>
</dbReference>
<dbReference type="CDD" id="cd00609">
    <property type="entry name" value="AAT_like"/>
    <property type="match status" value="1"/>
</dbReference>
<dbReference type="GO" id="GO:0003677">
    <property type="term" value="F:DNA binding"/>
    <property type="evidence" value="ECO:0007669"/>
    <property type="project" value="UniProtKB-KW"/>
</dbReference>
<keyword evidence="2" id="KW-0663">Pyridoxal phosphate</keyword>
<accession>A0A315ZM72</accession>
<dbReference type="InterPro" id="IPR036390">
    <property type="entry name" value="WH_DNA-bd_sf"/>
</dbReference>
<proteinExistence type="inferred from homology"/>
<dbReference type="InterPro" id="IPR000524">
    <property type="entry name" value="Tscrpt_reg_HTH_GntR"/>
</dbReference>
<dbReference type="Gene3D" id="1.10.10.10">
    <property type="entry name" value="Winged helix-like DNA-binding domain superfamily/Winged helix DNA-binding domain"/>
    <property type="match status" value="1"/>
</dbReference>
<dbReference type="Pfam" id="PF00392">
    <property type="entry name" value="GntR"/>
    <property type="match status" value="1"/>
</dbReference>
<dbReference type="InterPro" id="IPR015424">
    <property type="entry name" value="PyrdxlP-dep_Trfase"/>
</dbReference>
<dbReference type="PANTHER" id="PTHR46577:SF1">
    <property type="entry name" value="HTH-TYPE TRANSCRIPTIONAL REGULATORY PROTEIN GABR"/>
    <property type="match status" value="1"/>
</dbReference>
<evidence type="ECO:0000256" key="3">
    <source>
        <dbReference type="ARBA" id="ARBA00023015"/>
    </source>
</evidence>
<dbReference type="Gene3D" id="3.40.640.10">
    <property type="entry name" value="Type I PLP-dependent aspartate aminotransferase-like (Major domain)"/>
    <property type="match status" value="1"/>
</dbReference>
<dbReference type="AlphaFoldDB" id="A0A315ZM72"/>
<evidence type="ECO:0000256" key="2">
    <source>
        <dbReference type="ARBA" id="ARBA00022898"/>
    </source>
</evidence>
<dbReference type="InterPro" id="IPR015422">
    <property type="entry name" value="PyrdxlP-dep_Trfase_small"/>
</dbReference>
<dbReference type="InterPro" id="IPR004839">
    <property type="entry name" value="Aminotransferase_I/II_large"/>
</dbReference>
<gene>
    <name evidence="7" type="ORF">BXY45_1517</name>
</gene>
<dbReference type="RefSeq" id="WP_109776717.1">
    <property type="nucleotide sequence ID" value="NZ_QGDQ01000051.1"/>
</dbReference>
<sequence length="484" mass="50200">MDDDISGGRVTAVVRHLRHLAAAAPPGQAMPGVRQLCKDLGTSPVTVGRAVSELVAQGVLVSSPGRGTFVAPRRPRSAGDPSWQPVALPPARVDHADVAALDPATSATTTATPPIAGSASGEASAAGPATVVLSSGYLSADLQPRRALQAATARTARRSAVWAAAPSAGLPELRELFAAQVGLSAGDVLVTSGSQPALTSIFHTLATPGDAVAVENPTYPGALAALRAAGLRPVPVPTDSSGVRPDHLESVLERTGARLAYLQTHVSNPSGASLTLARREQVLAVAARRSALIIDDDWARHLSLGEPAPPSLVQDDVDGHVVHVSSLAKPVAPSLRVGFIAARGPVLARLQTARTSDELFTSRLLQEVAVELLTSPDWPRHLRHLSRELVVRRDHLLTLLARHWPATEAPLHRPTAGHHVWVPCPPGTTAQQVTAVARSVGVVVGDGSASYADEAPSQHVRLSFGACTEAEASAAVMRLAATLP</sequence>
<evidence type="ECO:0000256" key="1">
    <source>
        <dbReference type="ARBA" id="ARBA00005384"/>
    </source>
</evidence>
<dbReference type="OrthoDB" id="9802328at2"/>
<evidence type="ECO:0000256" key="4">
    <source>
        <dbReference type="ARBA" id="ARBA00023125"/>
    </source>
</evidence>
<dbReference type="EMBL" id="QGDQ01000051">
    <property type="protein sequence ID" value="PWJ45794.1"/>
    <property type="molecule type" value="Genomic_DNA"/>
</dbReference>
<keyword evidence="4 7" id="KW-0238">DNA-binding</keyword>
<comment type="caution">
    <text evidence="7">The sequence shown here is derived from an EMBL/GenBank/DDBJ whole genome shotgun (WGS) entry which is preliminary data.</text>
</comment>